<proteinExistence type="predicted"/>
<organism evidence="6 9">
    <name type="scientific">Marinomonas gallaica</name>
    <dbReference type="NCBI Taxonomy" id="1806667"/>
    <lineage>
        <taxon>Bacteria</taxon>
        <taxon>Pseudomonadati</taxon>
        <taxon>Pseudomonadota</taxon>
        <taxon>Gammaproteobacteria</taxon>
        <taxon>Oceanospirillales</taxon>
        <taxon>Oceanospirillaceae</taxon>
        <taxon>Marinomonas</taxon>
    </lineage>
</organism>
<evidence type="ECO:0000256" key="1">
    <source>
        <dbReference type="ARBA" id="ARBA00004127"/>
    </source>
</evidence>
<dbReference type="EMBL" id="FLRB01000019">
    <property type="protein sequence ID" value="SBT22465.1"/>
    <property type="molecule type" value="Genomic_DNA"/>
</dbReference>
<dbReference type="OrthoDB" id="9811969at2"/>
<evidence type="ECO:0008006" key="10">
    <source>
        <dbReference type="Google" id="ProtNLM"/>
    </source>
</evidence>
<keyword evidence="8" id="KW-1185">Reference proteome</keyword>
<feature type="transmembrane region" description="Helical" evidence="5">
    <location>
        <begin position="35"/>
        <end position="62"/>
    </location>
</feature>
<name>A0A1C3JSK8_9GAMM</name>
<comment type="subcellular location">
    <subcellularLocation>
        <location evidence="1">Endomembrane system</location>
        <topology evidence="1">Multi-pass membrane protein</topology>
    </subcellularLocation>
</comment>
<feature type="transmembrane region" description="Helical" evidence="5">
    <location>
        <begin position="111"/>
        <end position="128"/>
    </location>
</feature>
<sequence>MDSLELKIPPALLFILTVAAMWASAECLPAFDSVGWFLCALGWLSFVVGGLFCVLGVLWFVIHQTTPDPRDPSQSSTLVTSGIYSKTRNPMYLGFVLLLSSYMFWQGSPLMVLYIAAFVCFLTRYQIIPEERILGYRFGQTFQEYTNRVPRWW</sequence>
<dbReference type="PANTHER" id="PTHR12714">
    <property type="entry name" value="PROTEIN-S ISOPRENYLCYSTEINE O-METHYLTRANSFERASE"/>
    <property type="match status" value="1"/>
</dbReference>
<accession>A0A1C3JSK8</accession>
<keyword evidence="2 5" id="KW-0812">Transmembrane</keyword>
<gene>
    <name evidence="6" type="ORF">MGA5115_02204</name>
    <name evidence="7" type="ORF">MGA5116_03086</name>
</gene>
<dbReference type="PANTHER" id="PTHR12714:SF24">
    <property type="entry name" value="SLR1182 PROTEIN"/>
    <property type="match status" value="1"/>
</dbReference>
<evidence type="ECO:0000256" key="3">
    <source>
        <dbReference type="ARBA" id="ARBA00022989"/>
    </source>
</evidence>
<evidence type="ECO:0000256" key="2">
    <source>
        <dbReference type="ARBA" id="ARBA00022692"/>
    </source>
</evidence>
<dbReference type="GO" id="GO:0012505">
    <property type="term" value="C:endomembrane system"/>
    <property type="evidence" value="ECO:0007669"/>
    <property type="project" value="UniProtKB-SubCell"/>
</dbReference>
<reference evidence="7 8" key="1">
    <citation type="submission" date="2016-06" db="EMBL/GenBank/DDBJ databases">
        <authorList>
            <person name="Rodrigo-Torres L."/>
            <person name="Arahal D.R."/>
        </authorList>
    </citation>
    <scope>NUCLEOTIDE SEQUENCE [LARGE SCALE GENOMIC DNA]</scope>
    <source>
        <strain evidence="7 8">CECT 5116</strain>
    </source>
</reference>
<dbReference type="Proteomes" id="UP000092871">
    <property type="component" value="Unassembled WGS sequence"/>
</dbReference>
<dbReference type="Gene3D" id="1.20.120.1630">
    <property type="match status" value="1"/>
</dbReference>
<evidence type="ECO:0000313" key="8">
    <source>
        <dbReference type="Proteomes" id="UP000092840"/>
    </source>
</evidence>
<dbReference type="AlphaFoldDB" id="A0A1C3JSK8"/>
<evidence type="ECO:0000256" key="5">
    <source>
        <dbReference type="SAM" id="Phobius"/>
    </source>
</evidence>
<keyword evidence="3 5" id="KW-1133">Transmembrane helix</keyword>
<evidence type="ECO:0000256" key="4">
    <source>
        <dbReference type="ARBA" id="ARBA00023136"/>
    </source>
</evidence>
<keyword evidence="4 5" id="KW-0472">Membrane</keyword>
<dbReference type="InterPro" id="IPR007318">
    <property type="entry name" value="Phopholipid_MeTrfase"/>
</dbReference>
<protein>
    <recommendedName>
        <fullName evidence="10">Isoprenylcysteine carboxyl methyltransferase (ICMT) family protein</fullName>
    </recommendedName>
</protein>
<dbReference type="GO" id="GO:0016740">
    <property type="term" value="F:transferase activity"/>
    <property type="evidence" value="ECO:0007669"/>
    <property type="project" value="UniProtKB-ARBA"/>
</dbReference>
<dbReference type="Proteomes" id="UP000092840">
    <property type="component" value="Unassembled WGS sequence"/>
</dbReference>
<evidence type="ECO:0000313" key="6">
    <source>
        <dbReference type="EMBL" id="SBT18085.1"/>
    </source>
</evidence>
<evidence type="ECO:0000313" key="9">
    <source>
        <dbReference type="Proteomes" id="UP000092871"/>
    </source>
</evidence>
<dbReference type="RefSeq" id="WP_067036338.1">
    <property type="nucleotide sequence ID" value="NZ_FLRA01000017.1"/>
</dbReference>
<evidence type="ECO:0000313" key="7">
    <source>
        <dbReference type="EMBL" id="SBT22465.1"/>
    </source>
</evidence>
<dbReference type="Pfam" id="PF04191">
    <property type="entry name" value="PEMT"/>
    <property type="match status" value="1"/>
</dbReference>
<reference evidence="6 9" key="2">
    <citation type="submission" date="2016-06" db="EMBL/GenBank/DDBJ databases">
        <authorList>
            <person name="Kjaerup R.B."/>
            <person name="Dalgaard T.S."/>
            <person name="Juul-Madsen H.R."/>
        </authorList>
    </citation>
    <scope>NUCLEOTIDE SEQUENCE [LARGE SCALE GENOMIC DNA]</scope>
    <source>
        <strain evidence="6 9">CECT 5115</strain>
    </source>
</reference>
<dbReference type="EMBL" id="FLRA01000017">
    <property type="protein sequence ID" value="SBT18085.1"/>
    <property type="molecule type" value="Genomic_DNA"/>
</dbReference>